<evidence type="ECO:0000256" key="2">
    <source>
        <dbReference type="ARBA" id="ARBA00013184"/>
    </source>
</evidence>
<dbReference type="Proteomes" id="UP000015103">
    <property type="component" value="Unassembled WGS sequence"/>
</dbReference>
<dbReference type="InterPro" id="IPR040706">
    <property type="entry name" value="Zf-MYST"/>
</dbReference>
<evidence type="ECO:0000256" key="4">
    <source>
        <dbReference type="ARBA" id="ARBA00022990"/>
    </source>
</evidence>
<protein>
    <recommendedName>
        <fullName evidence="2">histone acetyltransferase</fullName>
        <ecNumber evidence="2">2.3.1.48</ecNumber>
    </recommendedName>
</protein>
<dbReference type="EC" id="2.3.1.48" evidence="2"/>
<sequence>MFKEAREKAVAMTKVNIEPEFEITQNVNNINQQPRSPAQIEFGKYLIHTWYSSPFPQEYARLGKLFLCEFCLKYTKSRIVLERHLDKCNWRHPPGTEIYRNNDLSVFEGFHLVGYFSKEKHCQQKYNVSCIMTMPQYQKQGYGRFLIDFSYLLSKEEGQPGTPEKPLSDLGRVSYHAYWKSIIFEYLDNHRDRDFNIEELSKNTGVHPQDIAEMMQLMGMIQPWKRDADEGGCGLAVIVDWPLVDSYLERIKTKPRIKIDPEALRWTPLISNYVNPFKIQSQDEADDADDENDLNKIDVDDLDDDVDVKIRPKPITSWDNFPSASRDSVKLPPHKSARSRRYRYSGRRGRVGRPPKK</sequence>
<feature type="compositionally biased region" description="Polar residues" evidence="5">
    <location>
        <begin position="317"/>
        <end position="326"/>
    </location>
</feature>
<dbReference type="eggNOG" id="KOG2747">
    <property type="taxonomic scope" value="Eukaryota"/>
</dbReference>
<dbReference type="PANTHER" id="PTHR10615">
    <property type="entry name" value="HISTONE ACETYLTRANSFERASE"/>
    <property type="match status" value="1"/>
</dbReference>
<name>T1IDC0_RHOPR</name>
<evidence type="ECO:0000256" key="5">
    <source>
        <dbReference type="SAM" id="MobiDB-lite"/>
    </source>
</evidence>
<proteinExistence type="inferred from homology"/>
<feature type="compositionally biased region" description="Basic residues" evidence="5">
    <location>
        <begin position="332"/>
        <end position="357"/>
    </location>
</feature>
<evidence type="ECO:0000313" key="8">
    <source>
        <dbReference type="Proteomes" id="UP000015103"/>
    </source>
</evidence>
<dbReference type="STRING" id="13249.T1IDC0"/>
<dbReference type="Pfam" id="PF17772">
    <property type="entry name" value="zf-MYST"/>
    <property type="match status" value="1"/>
</dbReference>
<feature type="domain" description="MYST-type HAT" evidence="6">
    <location>
        <begin position="32"/>
        <end position="268"/>
    </location>
</feature>
<keyword evidence="3" id="KW-0808">Transferase</keyword>
<dbReference type="PROSITE" id="PS51726">
    <property type="entry name" value="MYST_HAT"/>
    <property type="match status" value="1"/>
</dbReference>
<dbReference type="GO" id="GO:0003712">
    <property type="term" value="F:transcription coregulator activity"/>
    <property type="evidence" value="ECO:0007669"/>
    <property type="project" value="TreeGrafter"/>
</dbReference>
<dbReference type="FunFam" id="3.30.60.60:FF:000001">
    <property type="entry name" value="Histone acetyltransferase"/>
    <property type="match status" value="1"/>
</dbReference>
<feature type="region of interest" description="Disordered" evidence="5">
    <location>
        <begin position="315"/>
        <end position="357"/>
    </location>
</feature>
<dbReference type="PANTHER" id="PTHR10615:SF217">
    <property type="entry name" value="HISTONE ACETYLTRANSFERASE"/>
    <property type="match status" value="1"/>
</dbReference>
<dbReference type="InterPro" id="IPR016181">
    <property type="entry name" value="Acyl_CoA_acyltransferase"/>
</dbReference>
<dbReference type="Gene3D" id="3.40.630.30">
    <property type="match status" value="1"/>
</dbReference>
<evidence type="ECO:0000259" key="6">
    <source>
        <dbReference type="PROSITE" id="PS51726"/>
    </source>
</evidence>
<reference evidence="7" key="1">
    <citation type="submission" date="2015-05" db="UniProtKB">
        <authorList>
            <consortium name="EnsemblMetazoa"/>
        </authorList>
    </citation>
    <scope>IDENTIFICATION</scope>
</reference>
<evidence type="ECO:0000256" key="3">
    <source>
        <dbReference type="ARBA" id="ARBA00022679"/>
    </source>
</evidence>
<evidence type="ECO:0000313" key="7">
    <source>
        <dbReference type="EnsemblMetazoa" id="RPRC014290-PA"/>
    </source>
</evidence>
<dbReference type="HOGENOM" id="CLU_776870_0_0_1"/>
<evidence type="ECO:0000256" key="1">
    <source>
        <dbReference type="ARBA" id="ARBA00010107"/>
    </source>
</evidence>
<dbReference type="InParanoid" id="T1IDC0"/>
<dbReference type="GO" id="GO:0006357">
    <property type="term" value="P:regulation of transcription by RNA polymerase II"/>
    <property type="evidence" value="ECO:0007669"/>
    <property type="project" value="TreeGrafter"/>
</dbReference>
<dbReference type="AlphaFoldDB" id="T1IDC0"/>
<dbReference type="EMBL" id="ACPB03002942">
    <property type="status" value="NOT_ANNOTATED_CDS"/>
    <property type="molecule type" value="Genomic_DNA"/>
</dbReference>
<keyword evidence="4" id="KW-0007">Acetylation</keyword>
<accession>T1IDC0</accession>
<dbReference type="InterPro" id="IPR050603">
    <property type="entry name" value="MYST_HAT"/>
</dbReference>
<dbReference type="GO" id="GO:0005634">
    <property type="term" value="C:nucleus"/>
    <property type="evidence" value="ECO:0007669"/>
    <property type="project" value="TreeGrafter"/>
</dbReference>
<comment type="similarity">
    <text evidence="1">Belongs to the MYST (SAS/MOZ) family.</text>
</comment>
<dbReference type="SUPFAM" id="SSF55729">
    <property type="entry name" value="Acyl-CoA N-acyltransferases (Nat)"/>
    <property type="match status" value="1"/>
</dbReference>
<dbReference type="VEuPathDB" id="VectorBase:RPRC014290"/>
<keyword evidence="8" id="KW-1185">Reference proteome</keyword>
<dbReference type="Gene3D" id="3.30.60.60">
    <property type="entry name" value="N-acetyl transferase-like"/>
    <property type="match status" value="1"/>
</dbReference>
<dbReference type="GO" id="GO:0003682">
    <property type="term" value="F:chromatin binding"/>
    <property type="evidence" value="ECO:0007669"/>
    <property type="project" value="TreeGrafter"/>
</dbReference>
<dbReference type="GO" id="GO:0070776">
    <property type="term" value="C:MOZ/MORF histone acetyltransferase complex"/>
    <property type="evidence" value="ECO:0007669"/>
    <property type="project" value="TreeGrafter"/>
</dbReference>
<organism evidence="7 8">
    <name type="scientific">Rhodnius prolixus</name>
    <name type="common">Triatomid bug</name>
    <dbReference type="NCBI Taxonomy" id="13249"/>
    <lineage>
        <taxon>Eukaryota</taxon>
        <taxon>Metazoa</taxon>
        <taxon>Ecdysozoa</taxon>
        <taxon>Arthropoda</taxon>
        <taxon>Hexapoda</taxon>
        <taxon>Insecta</taxon>
        <taxon>Pterygota</taxon>
        <taxon>Neoptera</taxon>
        <taxon>Paraneoptera</taxon>
        <taxon>Hemiptera</taxon>
        <taxon>Heteroptera</taxon>
        <taxon>Panheteroptera</taxon>
        <taxon>Cimicomorpha</taxon>
        <taxon>Reduviidae</taxon>
        <taxon>Triatominae</taxon>
        <taxon>Rhodnius</taxon>
    </lineage>
</organism>
<dbReference type="InterPro" id="IPR002717">
    <property type="entry name" value="HAT_MYST-type"/>
</dbReference>
<dbReference type="EnsemblMetazoa" id="RPRC014290-RA">
    <property type="protein sequence ID" value="RPRC014290-PA"/>
    <property type="gene ID" value="RPRC014290"/>
</dbReference>
<dbReference type="Pfam" id="PF01853">
    <property type="entry name" value="MOZ_SAS"/>
    <property type="match status" value="1"/>
</dbReference>
<dbReference type="GO" id="GO:0010484">
    <property type="term" value="F:histone H3 acetyltransferase activity"/>
    <property type="evidence" value="ECO:0007669"/>
    <property type="project" value="TreeGrafter"/>
</dbReference>